<evidence type="ECO:0000256" key="1">
    <source>
        <dbReference type="ARBA" id="ARBA00004496"/>
    </source>
</evidence>
<dbReference type="PANTHER" id="PTHR22605:SF16">
    <property type="entry name" value="E3 UBIQUITIN-PROTEIN LIGASE RNF213"/>
    <property type="match status" value="1"/>
</dbReference>
<dbReference type="Gene3D" id="3.30.40.10">
    <property type="entry name" value="Zinc/RING finger domain, C3HC4 (zinc finger)"/>
    <property type="match status" value="1"/>
</dbReference>
<evidence type="ECO:0000256" key="8">
    <source>
        <dbReference type="SAM" id="MobiDB-lite"/>
    </source>
</evidence>
<organism evidence="11 12">
    <name type="scientific">Porites evermanni</name>
    <dbReference type="NCBI Taxonomy" id="104178"/>
    <lineage>
        <taxon>Eukaryota</taxon>
        <taxon>Metazoa</taxon>
        <taxon>Cnidaria</taxon>
        <taxon>Anthozoa</taxon>
        <taxon>Hexacorallia</taxon>
        <taxon>Scleractinia</taxon>
        <taxon>Fungiina</taxon>
        <taxon>Poritidae</taxon>
        <taxon>Porites</taxon>
    </lineage>
</organism>
<protein>
    <submittedName>
        <fullName evidence="11">Uncharacterized protein</fullName>
    </submittedName>
</protein>
<dbReference type="PROSITE" id="PS50089">
    <property type="entry name" value="ZF_RING_2"/>
    <property type="match status" value="1"/>
</dbReference>
<dbReference type="InterPro" id="IPR031248">
    <property type="entry name" value="RNF213"/>
</dbReference>
<dbReference type="SUPFAM" id="SSF57850">
    <property type="entry name" value="RING/U-box"/>
    <property type="match status" value="1"/>
</dbReference>
<feature type="non-terminal residue" evidence="11">
    <location>
        <position position="1"/>
    </location>
</feature>
<keyword evidence="3" id="KW-0479">Metal-binding</keyword>
<feature type="region of interest" description="Disordered" evidence="8">
    <location>
        <begin position="1"/>
        <end position="320"/>
    </location>
</feature>
<keyword evidence="12" id="KW-1185">Reference proteome</keyword>
<feature type="compositionally biased region" description="Polar residues" evidence="8">
    <location>
        <begin position="124"/>
        <end position="133"/>
    </location>
</feature>
<reference evidence="11 12" key="1">
    <citation type="submission" date="2022-05" db="EMBL/GenBank/DDBJ databases">
        <authorList>
            <consortium name="Genoscope - CEA"/>
            <person name="William W."/>
        </authorList>
    </citation>
    <scope>NUCLEOTIDE SEQUENCE [LARGE SCALE GENOMIC DNA]</scope>
</reference>
<evidence type="ECO:0000259" key="9">
    <source>
        <dbReference type="PROSITE" id="PS50089"/>
    </source>
</evidence>
<comment type="subcellular location">
    <subcellularLocation>
        <location evidence="1">Cytoplasm</location>
    </subcellularLocation>
</comment>
<dbReference type="SMART" id="SM00184">
    <property type="entry name" value="RING"/>
    <property type="match status" value="1"/>
</dbReference>
<dbReference type="InterPro" id="IPR046439">
    <property type="entry name" value="ZF_RZ_dom"/>
</dbReference>
<evidence type="ECO:0000256" key="2">
    <source>
        <dbReference type="ARBA" id="ARBA00022490"/>
    </source>
</evidence>
<dbReference type="PROSITE" id="PS00518">
    <property type="entry name" value="ZF_RING_1"/>
    <property type="match status" value="1"/>
</dbReference>
<dbReference type="InterPro" id="IPR027417">
    <property type="entry name" value="P-loop_NTPase"/>
</dbReference>
<dbReference type="EMBL" id="CALNXI010000171">
    <property type="protein sequence ID" value="CAH3021160.1"/>
    <property type="molecule type" value="Genomic_DNA"/>
</dbReference>
<feature type="compositionally biased region" description="Polar residues" evidence="8">
    <location>
        <begin position="263"/>
        <end position="273"/>
    </location>
</feature>
<keyword evidence="4 7" id="KW-0863">Zinc-finger</keyword>
<keyword evidence="2" id="KW-0963">Cytoplasm</keyword>
<dbReference type="InterPro" id="IPR013083">
    <property type="entry name" value="Znf_RING/FYVE/PHD"/>
</dbReference>
<evidence type="ECO:0000256" key="7">
    <source>
        <dbReference type="PROSITE-ProRule" id="PRU00175"/>
    </source>
</evidence>
<dbReference type="InterPro" id="IPR003593">
    <property type="entry name" value="AAA+_ATPase"/>
</dbReference>
<evidence type="ECO:0000313" key="11">
    <source>
        <dbReference type="EMBL" id="CAH3021160.1"/>
    </source>
</evidence>
<comment type="caution">
    <text evidence="11">The sequence shown here is derived from an EMBL/GenBank/DDBJ whole genome shotgun (WGS) entry which is preliminary data.</text>
</comment>
<gene>
    <name evidence="11" type="ORF">PEVE_00010154</name>
</gene>
<accession>A0ABN8M0A5</accession>
<feature type="compositionally biased region" description="Acidic residues" evidence="8">
    <location>
        <begin position="202"/>
        <end position="215"/>
    </location>
</feature>
<evidence type="ECO:0000256" key="5">
    <source>
        <dbReference type="ARBA" id="ARBA00022833"/>
    </source>
</evidence>
<dbReference type="Proteomes" id="UP001159427">
    <property type="component" value="Unassembled WGS sequence"/>
</dbReference>
<feature type="region of interest" description="Disordered" evidence="8">
    <location>
        <begin position="2763"/>
        <end position="2792"/>
    </location>
</feature>
<evidence type="ECO:0000256" key="4">
    <source>
        <dbReference type="ARBA" id="ARBA00022771"/>
    </source>
</evidence>
<dbReference type="Pfam" id="PF13639">
    <property type="entry name" value="zf-RING_2"/>
    <property type="match status" value="1"/>
</dbReference>
<feature type="compositionally biased region" description="Acidic residues" evidence="8">
    <location>
        <begin position="2763"/>
        <end position="2788"/>
    </location>
</feature>
<keyword evidence="5" id="KW-0862">Zinc</keyword>
<feature type="compositionally biased region" description="Polar residues" evidence="8">
    <location>
        <begin position="1"/>
        <end position="12"/>
    </location>
</feature>
<feature type="compositionally biased region" description="Basic and acidic residues" evidence="8">
    <location>
        <begin position="252"/>
        <end position="261"/>
    </location>
</feature>
<dbReference type="PANTHER" id="PTHR22605">
    <property type="entry name" value="RZ-TYPE DOMAIN-CONTAINING PROTEIN"/>
    <property type="match status" value="1"/>
</dbReference>
<dbReference type="InterPro" id="IPR001841">
    <property type="entry name" value="Znf_RING"/>
</dbReference>
<proteinExistence type="predicted"/>
<feature type="domain" description="RZ-type" evidence="10">
    <location>
        <begin position="4616"/>
        <end position="4686"/>
    </location>
</feature>
<dbReference type="SMART" id="SM00382">
    <property type="entry name" value="AAA"/>
    <property type="match status" value="1"/>
</dbReference>
<name>A0ABN8M0A5_9CNID</name>
<evidence type="ECO:0000256" key="3">
    <source>
        <dbReference type="ARBA" id="ARBA00022723"/>
    </source>
</evidence>
<dbReference type="PROSITE" id="PS51981">
    <property type="entry name" value="ZF_RZ"/>
    <property type="match status" value="1"/>
</dbReference>
<evidence type="ECO:0000256" key="6">
    <source>
        <dbReference type="ARBA" id="ARBA00022859"/>
    </source>
</evidence>
<evidence type="ECO:0000259" key="10">
    <source>
        <dbReference type="PROSITE" id="PS51981"/>
    </source>
</evidence>
<dbReference type="Gene3D" id="3.40.50.300">
    <property type="entry name" value="P-loop containing nucleotide triphosphate hydrolases"/>
    <property type="match status" value="2"/>
</dbReference>
<dbReference type="InterPro" id="IPR017907">
    <property type="entry name" value="Znf_RING_CS"/>
</dbReference>
<dbReference type="SUPFAM" id="SSF52540">
    <property type="entry name" value="P-loop containing nucleoside triphosphate hydrolases"/>
    <property type="match status" value="2"/>
</dbReference>
<evidence type="ECO:0000313" key="12">
    <source>
        <dbReference type="Proteomes" id="UP001159427"/>
    </source>
</evidence>
<keyword evidence="6" id="KW-0391">Immunity</keyword>
<sequence>LDSNVVVNNKADSSAVDGDGQRKRKSEVPEEKPAKRQSICIEDKPDSPEGADTAASELQKLSLVKKAGEQQVEGPANTAITQHEERDEPLTIDSIDSEQIPEGRTSNQSAATISKDVEKEVTDNAGTAFQESSGPDVKKGCETVTLLKTSEDFDAPVDPGPNTIKEKADKVGRESKESDNNTPSEEPEGDGQVNNDHREGSDESDENESDIEEDNSNPQKDKAAQSVVTKRKLPLSRSQKKKEKKKERKKRKEEEGRREAAQKSLTQSDNHNQVVDKGKGDGFGTSQPGDGDDHEQTHNNEENDFGGKNSKNRAKNNQTSSEMKKEYFEYYKGDKMTVVFHAVLAPHFKFEPNLGDKIYMRFGGAMFGDFLDNVVEVVHHRYLEDDFILVQARLVVPCSCVSRKVPYKYIVWKEKRKDSREKAKYLWDYLIGWGYLNNRCLQIPKDRRGAGAVWNQYDDTIFSSPSWFQSARNKMPFLKSMDPAEGRKIATRAMLPDWEGFTVKGGNTSLSAWEAIETVNDLAFCMTQAHVEENDRVYKNVPSSYDFSKLLKEMLQPKIEQNALPLSNGTDNTKRMLRLVSSVAIAHVLVSHKVRLDRDKYAKLLSSLVLWRDAKEKTCSSFNSLLSHFPSEQWRNLGESIQAICRQVVKDDHDLHDWLFAVPLVHFLTQASEPFSSDVLLMEEPKPKDDAWWGANGFSTKTVRERNFTDNSCPSSMMKMLSPLFELDPLFRRTFLFCVPPVAFGKIATSGLFPPVEVCTTVARGLSVKDYVMPDERQAAAVALFETQKDLKLATEIAVAESSSDGDHDALKDEVLLCSKSCLGIFRDVSKSRCNFGLLLDCLQSIAACISFLGQLSTTGEDETGRFEGIEQVVEEAFKIVKKWLKKSLSSKIPCYRIEEAELELKTWTKLFALEWKVKQCEVVWSDCLSRELKQRLEEARELLFFFFTKANMAAHHNFVQDLVSEVTFGKVESMLQMGNEGEEVFQWLSEHGLDSPQADKCGELLTLMLTRCWPQPQGGISCSSKTSLRHVLTWRLWPCFFRRFGNNFSDFRRVLKGDGQEILMLALSSLEAAIVGVKDGSIEFQLLKLVLDHSDRFFMLSEKISKKGSEKSTLKQSLDQRYVELTAFEEERQRVSSFIRMCVAIKQVDLHYLCKKTEMDASQMAIKELAQSTRVQGKVFPVVKFFGLSPKAKQMISALSKLANSTLLRQLWKESSEKALKMTEKREGHRTFLLSVDEVEELVWAPSNERLQSLQERFLSGVISFEEIDKLFLVFKDSQDLAKEMKLLISKNDSQVKAREDKINKRIEQIEQYYELRNCIDAARNILEFKERLGLEGNFQLVEDVCNQMNKEFKQRPLQSMNTALQDAGRALSRITPNHTRCLAAVNRCQDFISWLKETIKGPQELKVLVDLAIISAGETDMETARITCLHTSCLGFAPLIFDLKSSFGFDDLIKTCGPVWNAVDADPSLPTKLIDTSRQLEWLKGVEKSHGSVAKSSLMEAKAINEHGVYRVGCVTKDVEKSIETLTLDAVIQLKLPADEKRFTLDDLKDLQSKLMLIAAKASHGKEDVDRFVDILQCVQRLATVYIALRKAGEVSHLKWKCEFQCTPRLTTSRSLTDDLEEKSERMEHCLQQWKDELHAKRMLYSELNHFTTRQLLVLRRELAKVQGRGPKAVDSIPLEVYNLLESVLPGVEPAILKEVLISCGICNQQTGHNIVRSYGITGTVHRSIPLRQPRSQSSHVEMFQTLVAKLESIGYPEAEQIAIAAMISCKEASEADLIVWCVKNASNKDVIDASYSEALHDPRYLALIDKDLVAPVEEGSPSVEDMMIEPEEVSQPMDTALSLDQTAGGEFLSLDELGKVLSQLASQGLKKRRRRHPKYLKRGKPNLVVIPKDDILGTVLSLYMQDTSQSLPSSEEVLICSSDTTAEEIELLWRRALGDLDGQMFCLVNVDLLDYTVSQKAADSLEFLLQEPQYNRSDGLSLVVICSSENEDRAHMAAALDQHRLGTIPHCAVSKDIRQYLQTQFKVCSRLQGRLRDKILQWEPAAMVDKEKLSVRVVSSERAGCGKSLVVRRLSESLVQLGNNNEVLSYLRDMEADVPLCISVPIYGPAVDQCAVVESLLPHMIVPDLPLSRIFHLDVHPLVKSGLDALLFNLLILGVLKSSSGQVWRRRVSDLYVIELTTGPTQGVNETVQRRPLLSKPDVRKVKAEPFYRLLPTIECETPLRTLSQLRTQKMGCVNLNPLFDNAEFQSSYVQRAFQYLNFWESARENLNQFWFIPSQVMGDHADCIDTLVRNCGVVDPSWAELRHFVNFLNSQLQACEDSAFCNMELVGDTLEGFRSFVVQFMILMSRDFATPSLNCCDRPAQALVERDDDIADDDEEDTAVLQLSLRRHWETSSHPYIFFNQDRVTMTFVGFHIDQNGNLIDPDRRVIIQPNLMSRHLRTGLFVQKVDMETNYESWSKGEKIEKLCGVMGVEWPYDPDDSYELTTDNLKKILAIHMRFRCGIPVVIMGETGCGKTCLIRYMCGLQSGPGGPKNMLLMKVHGGTSHKDIEKKVEEAEKMARRNESLGIDTVLFFDEANTTDALGMIKEVMVDRRVNGRKIGVGLKRLQFIAACNPYRKHTEEMIHKLESAGLGYHVATQETHDRLGRIPLRHLVYRVHSLPGSMRPLVWDFGQLKPEIEELYTRQIVSRFVLQEKQIPGDKPLVTALTRVLTASQRYMRDQTDECSFVSLRDVERAMRVMVWFYNHRDALNPLMDEELEEEDEESEDENENIDDEEEDEQDDLEKPIDDVSRALVLSIGVCYHARLQEREPYRRAVAPSFSPPCQLPGGHERILQEITRCQKAVLNELELGHNIARNTALSENVFMMVVCIELRIPLFVVGKPGSSKSLAKTVVAGNMEGDASRSDLFKTFKQVHMVSYQCSPLSTAEGIVATFRQCGKLQKGKNLDKFVSVVVLDEVGLAEDSPLMPLKTLHPLLEDGFSSTDDIIEVEEQFPQRVAFVGISNWALDPAKMNRGIMLSRGLPDTEELVESAMGICATDPRVQNFVAPLMNPLAQGYSELYDTQKRSEALRESKKEEFFGLRDFYSLVKMVYKTAEEHGREPRWPEIEQAIRRNFGGLDEIDPVKIFKEHVPFSRNEMKKQNKDAFSAVNLIKASLEREISGGESRYLLVLTENYAALPIVQQELHKKGEQPVVIFGSSFPKDQEYTQVCRDINRIKVCMETGRTVILLNLESLYESLYDALNQYYVYFGGQKYVDLGLGSHRVKCRVHDEFRLIVIAEKNVVYSKFPIPLINRLEKHYLVTSASLSSPQKLLVDKLQQWVTRFSHVNIPRHQQLRKYSPGDAFVGYHADTAASVVLQVTSNIEESEFSDKHLQDKVFQESKELLLQCATPDAVARLPSTDLAQQADKHWTNYFTVQEHSSLTAFLRNVLTTEGGNFGKGSLIQVTTHSRLLSSNDLQDIARATSLTLPNVTCLSLQQFHTEQQFCSSVRDFFAKLGGREGLLIVQCDAGDVNRNLIPCARHLLVEQRTTAEEDFKENVGHDPSSFVHVVMIIQLPRLVGGCEAFAGFQGGSWLSVHIDELRPPTGHIPAIQFMVDRSVSELFDVAPSSARLDKMDVEAATDDMEVDEQREEAIDIEMEASDLTSDDVIVDRVDIVSLLRSCVQAAVARIDDESWRSSRSTRRIELMLSLLPDGRSDGTDLSFATILARRIHKLLQEKDERAGNKANDWLRSEALSGTGIQENGTFRKALWQRVYSSVIPILSEVIAFVDRDSNLDLVMDGGNWLSSLWLGFFQCDEMVEFHYDGFLSLESGIIRERVPVVTSSRETQSFELQFPFSWIIKERIDAMWREASSIAARSNTPLQQCLQDLVNNSAMGRFLDESWLEGYEEAAVERYLHDFVHTMLKPLVPEEEKLLCQAIVTAARELYMESNFSEEFSLNIPLIHVVYDAVEKRLANFSQLVHAQRDVVSRLLEVIPPNEEEMVLDAVALQLCLSQLEPRADEFADPQTRLVWCNRVLAIRSSAENMLHNKSQYGPKTTRILHDCRSTWQRVSAVRLFIEHTCPGSSACHPADVGNAFKLWKALGEDTDFAKPHTMRVIEKFLVDCSEAVSKRYTSYGVNTCPVCLEGLVGKDPVKIPCSHVICLTCISEWTSQERSCPMCKRQIPEDFRIQSSKIIRKAVKEHYDFRRRCNSFFMELVSLFCFGAEDGEGVMDPELFDIFMSYVTEAASSKTKDFSPFPEHGIDATPVVRSFLLQQLLRTSDKEVKEHLSLYLTKARGLKPEIGHLLQVCQLFVHCWEDSLISQYSKTSDILLVMIKLAQQLSDECTPFLISSSLRATRELDVDVLEGVAKARYTLALTAEYMYKSTVENTEPWNDRQIKMELETLFETARRLCYKSLSPAPRLFLLKQLARRFGVETIHVLCGKKELEWIVPPESRNKQDEDNVPDRFVIYGEEYKKIREAMAKTVLGGTNRELTDALKSVAIPNVVREVMLLLSLFREVTTCYGFTGKERRLSTKAHQCLQEFIQEGTYLSGNIQPFAAQLLDNTVGAPGIPSVRVRPGRSGLEQNLSELVIHTTTVLQTINHVTICEPLRLLMDNPAALMNAYLPTMPDDNLQEAMAGMRESGTWYQCPKGHPYYIGDCGRPVEVKFCPECKVNIGGTGYNLSRGNTTAQRADRTMTGHLLGHPSKRAKGLVPERNLSPVVLGVTRVLMHCAMIEGACRQPQGLGALIQPTVPPAALAQFLWEHLHMDLQLLAKSLGRSVDDTVLCVHMVLVQMTSLISNRQLVVNVTPDMRSKDSRREWETAFSNSVVAPVLTNLEGKIQNCLGMMVGDNRLGNNPLMRQLYEVDTPPDDLSVSISPTCPALWRYRTQVTLDHLSHTFQHEVASTDPERNKVLAEFLRQEHNLRALRFLPDIIKLQRLLMEKFHRRIDRVEAEHITIRNFLKKISSKTSKDELTSLIMSFNNAWNHVRLSLDQQGRLRPPSDLCEMSMDNSRPLAVLLPSTSGLGICSTALVFFLTMLHNEFNERYQNLTGGEVKDLPHIQLQDVTTSQLIAYDTERDLLPLILAQCNYSLEVGRGTLVQYNWDALERQLIDRFIRRKPLVDFKDERFAFSKDIQLDSVFAAVKAKVRQVPLSSAVSRQVISEFRSLTDICDVLSSLDIAIGFLSSTGGAPERFLSDYLGRVLRMQQNTLRSLKAQQYCQLRHVISLWRLLTLERAKILIRRGEDPFEQISDTYKQVMSRGQMIKFSNGMRRIDLDCFVCEVLELILLNLRGDSVPGEEEMSLGEYIEWHLDNKGHEPVPGLDALSSEVQLKHVINAWRTSVELCDNYHDKRDAANA</sequence>
<feature type="compositionally biased region" description="Basic residues" evidence="8">
    <location>
        <begin position="229"/>
        <end position="251"/>
    </location>
</feature>
<feature type="domain" description="RING-type" evidence="9">
    <location>
        <begin position="4127"/>
        <end position="4167"/>
    </location>
</feature>
<feature type="compositionally biased region" description="Basic and acidic residues" evidence="8">
    <location>
        <begin position="164"/>
        <end position="179"/>
    </location>
</feature>
<dbReference type="Pfam" id="PF20173">
    <property type="entry name" value="ZnF_RZ-type"/>
    <property type="match status" value="1"/>
</dbReference>